<evidence type="ECO:0000256" key="2">
    <source>
        <dbReference type="PIRSR" id="PIRSR640198-2"/>
    </source>
</evidence>
<evidence type="ECO:0000256" key="1">
    <source>
        <dbReference type="PIRSR" id="PIRSR640198-1"/>
    </source>
</evidence>
<dbReference type="InterPro" id="IPR036597">
    <property type="entry name" value="Fido-like_dom_sf"/>
</dbReference>
<dbReference type="AlphaFoldDB" id="A0AAE9VP33"/>
<dbReference type="PANTHER" id="PTHR13504:SF38">
    <property type="entry name" value="FIDO DOMAIN-CONTAINING PROTEIN"/>
    <property type="match status" value="1"/>
</dbReference>
<gene>
    <name evidence="4" type="ORF">O6P33_10895</name>
</gene>
<keyword evidence="2" id="KW-0067">ATP-binding</keyword>
<accession>A0AAE9VP33</accession>
<dbReference type="SUPFAM" id="SSF140931">
    <property type="entry name" value="Fic-like"/>
    <property type="match status" value="1"/>
</dbReference>
<dbReference type="InterPro" id="IPR003812">
    <property type="entry name" value="Fido"/>
</dbReference>
<dbReference type="InterPro" id="IPR040198">
    <property type="entry name" value="Fido_containing"/>
</dbReference>
<dbReference type="PROSITE" id="PS51459">
    <property type="entry name" value="FIDO"/>
    <property type="match status" value="1"/>
</dbReference>
<dbReference type="Pfam" id="PF02661">
    <property type="entry name" value="Fic"/>
    <property type="match status" value="1"/>
</dbReference>
<keyword evidence="5" id="KW-1185">Reference proteome</keyword>
<keyword evidence="2" id="KW-0547">Nucleotide-binding</keyword>
<evidence type="ECO:0000259" key="3">
    <source>
        <dbReference type="PROSITE" id="PS51459"/>
    </source>
</evidence>
<feature type="domain" description="Fido" evidence="3">
    <location>
        <begin position="230"/>
        <end position="380"/>
    </location>
</feature>
<dbReference type="KEGG" id="dce:O6P33_10895"/>
<dbReference type="GO" id="GO:0005524">
    <property type="term" value="F:ATP binding"/>
    <property type="evidence" value="ECO:0007669"/>
    <property type="project" value="UniProtKB-KW"/>
</dbReference>
<sequence>MSYVGYEWIRQQLKLQVFPIRRPARVGPVSRLAIEDNALRVPAAVAPQGDSLLAHLLFAVKHEGINLQVLAQCLPKLAAHEMLVAVMAQPSGRYVRILGFLWEAFSQQLLAEELLVTGPTVAVFDPKRYICGPDQRCARWRVNFNGLGNTGYCVTVERTPEITELLAQNILEKANAFACGLSQQTLDRAMSWAYLHETQSSFAIEHEQPLQDKAQAFVQLLRQAHESRLLDESYLVALQNLCITNPLDKAVFYRHQQNWLQGPLRGAMGVTYVPPEPSEVRLLMVELLKLANHWHGKVEPLVAASVLSFAFVFIHPFMDGNGRLSRFLYHYMLAQSGQLRKGLLLPVSVAMKRNEDAYLQALQSFSIPMREHWQVGWLGDEDYTFDLLADQSLYRYWDATECVLFGLRMAQQALEQDLYEETRFLQAFDRVYRAIDLRFDVRGKDLSVLVISALQNQGKVSNNRRRQFQNTVQPQVFDAIEELIGGI</sequence>
<organism evidence="4 5">
    <name type="scientific">Denitrificimonas caeni</name>
    <dbReference type="NCBI Taxonomy" id="521720"/>
    <lineage>
        <taxon>Bacteria</taxon>
        <taxon>Pseudomonadati</taxon>
        <taxon>Pseudomonadota</taxon>
        <taxon>Gammaproteobacteria</taxon>
        <taxon>Pseudomonadales</taxon>
        <taxon>Pseudomonadaceae</taxon>
        <taxon>Denitrificimonas</taxon>
    </lineage>
</organism>
<reference evidence="4 5" key="1">
    <citation type="submission" date="2022-12" db="EMBL/GenBank/DDBJ databases">
        <title>Coexistence and Characterization of a Novel Tigecycline Resistance gene tet(X) variant and blaNDM-1 in a Pseudomonas caeni Isolate of Chicken Origin.</title>
        <authorList>
            <person name="Lu X."/>
            <person name="Zhang L."/>
            <person name="Li R."/>
            <person name="Wang Z."/>
        </authorList>
    </citation>
    <scope>NUCLEOTIDE SEQUENCE [LARGE SCALE GENOMIC DNA]</scope>
    <source>
        <strain evidence="4 5">CE14</strain>
    </source>
</reference>
<dbReference type="Gene3D" id="1.10.3290.10">
    <property type="entry name" value="Fido-like domain"/>
    <property type="match status" value="1"/>
</dbReference>
<dbReference type="Proteomes" id="UP001212189">
    <property type="component" value="Chromosome"/>
</dbReference>
<feature type="binding site" evidence="2">
    <location>
        <begin position="319"/>
        <end position="326"/>
    </location>
    <ligand>
        <name>ATP</name>
        <dbReference type="ChEBI" id="CHEBI:30616"/>
    </ligand>
</feature>
<dbReference type="EMBL" id="CP114976">
    <property type="protein sequence ID" value="WBE24858.1"/>
    <property type="molecule type" value="Genomic_DNA"/>
</dbReference>
<protein>
    <submittedName>
        <fullName evidence="4">Fic family protein</fullName>
    </submittedName>
</protein>
<evidence type="ECO:0000313" key="4">
    <source>
        <dbReference type="EMBL" id="WBE24858.1"/>
    </source>
</evidence>
<name>A0AAE9VP33_9GAMM</name>
<feature type="active site" evidence="1">
    <location>
        <position position="315"/>
    </location>
</feature>
<dbReference type="RefSeq" id="WP_269817801.1">
    <property type="nucleotide sequence ID" value="NZ_CP114976.1"/>
</dbReference>
<proteinExistence type="predicted"/>
<evidence type="ECO:0000313" key="5">
    <source>
        <dbReference type="Proteomes" id="UP001212189"/>
    </source>
</evidence>
<dbReference type="PANTHER" id="PTHR13504">
    <property type="entry name" value="FIDO DOMAIN-CONTAINING PROTEIN DDB_G0283145"/>
    <property type="match status" value="1"/>
</dbReference>